<organism evidence="1 2">
    <name type="scientific">Planctopirus hydrillae</name>
    <dbReference type="NCBI Taxonomy" id="1841610"/>
    <lineage>
        <taxon>Bacteria</taxon>
        <taxon>Pseudomonadati</taxon>
        <taxon>Planctomycetota</taxon>
        <taxon>Planctomycetia</taxon>
        <taxon>Planctomycetales</taxon>
        <taxon>Planctomycetaceae</taxon>
        <taxon>Planctopirus</taxon>
    </lineage>
</organism>
<keyword evidence="2" id="KW-1185">Reference proteome</keyword>
<dbReference type="Proteomes" id="UP000094828">
    <property type="component" value="Unassembled WGS sequence"/>
</dbReference>
<evidence type="ECO:0000313" key="2">
    <source>
        <dbReference type="Proteomes" id="UP000094828"/>
    </source>
</evidence>
<comment type="caution">
    <text evidence="1">The sequence shown here is derived from an EMBL/GenBank/DDBJ whole genome shotgun (WGS) entry which is preliminary data.</text>
</comment>
<evidence type="ECO:0000313" key="1">
    <source>
        <dbReference type="EMBL" id="ODA32701.1"/>
    </source>
</evidence>
<name>A0A1C3EHI3_9PLAN</name>
<reference evidence="1 2" key="1">
    <citation type="submission" date="2016-05" db="EMBL/GenBank/DDBJ databases">
        <title>Genomic and physiological characterization of Planctopirus sp. isolated from fresh water lake.</title>
        <authorList>
            <person name="Subhash Y."/>
            <person name="Ramana C."/>
        </authorList>
    </citation>
    <scope>NUCLEOTIDE SEQUENCE [LARGE SCALE GENOMIC DNA]</scope>
    <source>
        <strain evidence="1 2">JC280</strain>
    </source>
</reference>
<protein>
    <submittedName>
        <fullName evidence="1">Uncharacterized protein</fullName>
    </submittedName>
</protein>
<dbReference type="RefSeq" id="WP_068847214.1">
    <property type="nucleotide sequence ID" value="NZ_LYDR01000063.1"/>
</dbReference>
<gene>
    <name evidence="1" type="ORF">A6X21_20355</name>
</gene>
<dbReference type="AlphaFoldDB" id="A0A1C3EHI3"/>
<dbReference type="EMBL" id="LYDR01000063">
    <property type="protein sequence ID" value="ODA32701.1"/>
    <property type="molecule type" value="Genomic_DNA"/>
</dbReference>
<sequence>MAQRSVIKLPVLDENSILSATSDFMHSLREYRTLCKHENLPKAILIEQMNANTLMLVNSGINLRIGWRSLQSHRHFSRMQIWALA</sequence>
<proteinExistence type="predicted"/>
<accession>A0A1C3EHI3</accession>
<dbReference type="STRING" id="1841610.A6X21_20355"/>